<dbReference type="Pfam" id="PF01261">
    <property type="entry name" value="AP_endonuc_2"/>
    <property type="match status" value="1"/>
</dbReference>
<dbReference type="GO" id="GO:0019852">
    <property type="term" value="P:L-ascorbic acid metabolic process"/>
    <property type="evidence" value="ECO:0007669"/>
    <property type="project" value="TreeGrafter"/>
</dbReference>
<sequence length="289" mass="33011">MKAYTIGLYEKAMPPKLNWKEKLEAAKSAHYDYVELSIDSTEAKINRIYMSKEERLSLIQNMYEVGVPVRSMCVSALTKYSLGSGNTKLRERGMEILEKAIELADDLGIRIIMIPGYDVYYEESTSETQKRFSDNLRRAAHMAAAYGVLIELETMENNFMNTVWKAMYYVEQIGSVYLGIYPDSGNIKNAAVSLGFDEIKDLQSGRGHITSLHLKETKPGQFREVPFGSGHVDFRKIIEAAWEIGIRKYVTEFWYNGKDDWQAELEKVNNSMRIILESMKCPCITAGED</sequence>
<dbReference type="RefSeq" id="WP_072854672.1">
    <property type="nucleotide sequence ID" value="NZ_FQVI01000040.1"/>
</dbReference>
<dbReference type="PANTHER" id="PTHR43489">
    <property type="entry name" value="ISOMERASE"/>
    <property type="match status" value="1"/>
</dbReference>
<keyword evidence="4" id="KW-1185">Reference proteome</keyword>
<dbReference type="NCBIfam" id="NF009689">
    <property type="entry name" value="PRK13210.1"/>
    <property type="match status" value="1"/>
</dbReference>
<dbReference type="GO" id="GO:0034015">
    <property type="term" value="F:L-ribulose-5-phosphate 3-epimerase activity"/>
    <property type="evidence" value="ECO:0007669"/>
    <property type="project" value="TreeGrafter"/>
</dbReference>
<accession>A0A1M5CH13</accession>
<evidence type="ECO:0000313" key="4">
    <source>
        <dbReference type="Proteomes" id="UP000184245"/>
    </source>
</evidence>
<dbReference type="AlphaFoldDB" id="A0A1M5CH13"/>
<dbReference type="OrthoDB" id="3185623at2"/>
<dbReference type="InterPro" id="IPR013022">
    <property type="entry name" value="Xyl_isomerase-like_TIM-brl"/>
</dbReference>
<keyword evidence="1" id="KW-0413">Isomerase</keyword>
<dbReference type="STRING" id="1122155.SAMN02745158_04146"/>
<gene>
    <name evidence="3" type="ORF">SAMN02745158_04146</name>
</gene>
<evidence type="ECO:0000256" key="1">
    <source>
        <dbReference type="ARBA" id="ARBA00023235"/>
    </source>
</evidence>
<reference evidence="3 4" key="1">
    <citation type="submission" date="2016-11" db="EMBL/GenBank/DDBJ databases">
        <authorList>
            <person name="Jaros S."/>
            <person name="Januszkiewicz K."/>
            <person name="Wedrychowicz H."/>
        </authorList>
    </citation>
    <scope>NUCLEOTIDE SEQUENCE [LARGE SCALE GENOMIC DNA]</scope>
    <source>
        <strain evidence="3 4">DSM 17459</strain>
    </source>
</reference>
<dbReference type="EMBL" id="FQVI01000040">
    <property type="protein sequence ID" value="SHF54019.1"/>
    <property type="molecule type" value="Genomic_DNA"/>
</dbReference>
<proteinExistence type="predicted"/>
<evidence type="ECO:0000313" key="3">
    <source>
        <dbReference type="EMBL" id="SHF54019.1"/>
    </source>
</evidence>
<dbReference type="SUPFAM" id="SSF51658">
    <property type="entry name" value="Xylose isomerase-like"/>
    <property type="match status" value="1"/>
</dbReference>
<dbReference type="InterPro" id="IPR036237">
    <property type="entry name" value="Xyl_isomerase-like_sf"/>
</dbReference>
<dbReference type="Gene3D" id="3.20.20.150">
    <property type="entry name" value="Divalent-metal-dependent TIM barrel enzymes"/>
    <property type="match status" value="1"/>
</dbReference>
<dbReference type="Proteomes" id="UP000184245">
    <property type="component" value="Unassembled WGS sequence"/>
</dbReference>
<feature type="domain" description="Xylose isomerase-like TIM barrel" evidence="2">
    <location>
        <begin position="23"/>
        <end position="266"/>
    </location>
</feature>
<name>A0A1M5CH13_9CLOT</name>
<dbReference type="PANTHER" id="PTHR43489:SF1">
    <property type="entry name" value="L-RIBULOSE-5-PHOSPHATE 3-EPIMERASE SGBU-RELATED"/>
    <property type="match status" value="1"/>
</dbReference>
<evidence type="ECO:0000259" key="2">
    <source>
        <dbReference type="Pfam" id="PF01261"/>
    </source>
</evidence>
<protein>
    <submittedName>
        <fullName evidence="3">L-ribulose-5-phosphate 3-epimerase</fullName>
    </submittedName>
</protein>
<dbReference type="InterPro" id="IPR050417">
    <property type="entry name" value="Sugar_Epim/Isomerase"/>
</dbReference>
<organism evidence="3 4">
    <name type="scientific">Lactonifactor longoviformis DSM 17459</name>
    <dbReference type="NCBI Taxonomy" id="1122155"/>
    <lineage>
        <taxon>Bacteria</taxon>
        <taxon>Bacillati</taxon>
        <taxon>Bacillota</taxon>
        <taxon>Clostridia</taxon>
        <taxon>Eubacteriales</taxon>
        <taxon>Clostridiaceae</taxon>
        <taxon>Lactonifactor</taxon>
    </lineage>
</organism>